<organism evidence="2 3">
    <name type="scientific">Jaapia argillacea MUCL 33604</name>
    <dbReference type="NCBI Taxonomy" id="933084"/>
    <lineage>
        <taxon>Eukaryota</taxon>
        <taxon>Fungi</taxon>
        <taxon>Dikarya</taxon>
        <taxon>Basidiomycota</taxon>
        <taxon>Agaricomycotina</taxon>
        <taxon>Agaricomycetes</taxon>
        <taxon>Agaricomycetidae</taxon>
        <taxon>Jaapiales</taxon>
        <taxon>Jaapiaceae</taxon>
        <taxon>Jaapia</taxon>
    </lineage>
</organism>
<keyword evidence="3" id="KW-1185">Reference proteome</keyword>
<sequence>MAISIAQLCYSSATIYQTRGSQLEQYCYAAFGLSVFPYTFMSLANFICVGLVGEYPTLYLLRTRIMDEAEKRGGLFNGVVGSCREEHEGDGVGESTQDSDWEKFTRVRLSMEVKGRDSESSAWKEGDKNSHEHLGLLNEDGDRSQKVLVVTVDNVTRRFLYHRRGGKALNVFAFEVSSVANQNCIPDGGYVGGISLTKGRSLMGVLLITVLALFILPYIVIFAFSGFEVGRSTVAQRAWMMSWASSGQLSLLSFGLVTLYFPHFSPTAWKEAITTNSYLGRAALLSLILPSVFLLPIPAIGGFITVGKMLKEFGTCSLAPAPCG</sequence>
<reference evidence="3" key="1">
    <citation type="journal article" date="2014" name="Proc. Natl. Acad. Sci. U.S.A.">
        <title>Extensive sampling of basidiomycete genomes demonstrates inadequacy of the white-rot/brown-rot paradigm for wood decay fungi.</title>
        <authorList>
            <person name="Riley R."/>
            <person name="Salamov A.A."/>
            <person name="Brown D.W."/>
            <person name="Nagy L.G."/>
            <person name="Floudas D."/>
            <person name="Held B.W."/>
            <person name="Levasseur A."/>
            <person name="Lombard V."/>
            <person name="Morin E."/>
            <person name="Otillar R."/>
            <person name="Lindquist E.A."/>
            <person name="Sun H."/>
            <person name="LaButti K.M."/>
            <person name="Schmutz J."/>
            <person name="Jabbour D."/>
            <person name="Luo H."/>
            <person name="Baker S.E."/>
            <person name="Pisabarro A.G."/>
            <person name="Walton J.D."/>
            <person name="Blanchette R.A."/>
            <person name="Henrissat B."/>
            <person name="Martin F."/>
            <person name="Cullen D."/>
            <person name="Hibbett D.S."/>
            <person name="Grigoriev I.V."/>
        </authorList>
    </citation>
    <scope>NUCLEOTIDE SEQUENCE [LARGE SCALE GENOMIC DNA]</scope>
    <source>
        <strain evidence="3">MUCL 33604</strain>
    </source>
</reference>
<feature type="transmembrane region" description="Helical" evidence="1">
    <location>
        <begin position="239"/>
        <end position="261"/>
    </location>
</feature>
<protein>
    <submittedName>
        <fullName evidence="2">Uncharacterized protein</fullName>
    </submittedName>
</protein>
<keyword evidence="1" id="KW-0472">Membrane</keyword>
<feature type="transmembrane region" description="Helical" evidence="1">
    <location>
        <begin position="38"/>
        <end position="61"/>
    </location>
</feature>
<dbReference type="AlphaFoldDB" id="A0A067PDU2"/>
<evidence type="ECO:0000256" key="1">
    <source>
        <dbReference type="SAM" id="Phobius"/>
    </source>
</evidence>
<feature type="transmembrane region" description="Helical" evidence="1">
    <location>
        <begin position="282"/>
        <end position="304"/>
    </location>
</feature>
<dbReference type="HOGENOM" id="CLU_858054_0_0_1"/>
<dbReference type="OrthoDB" id="3253026at2759"/>
<dbReference type="Proteomes" id="UP000027265">
    <property type="component" value="Unassembled WGS sequence"/>
</dbReference>
<name>A0A067PDU2_9AGAM</name>
<feature type="transmembrane region" description="Helical" evidence="1">
    <location>
        <begin position="205"/>
        <end position="227"/>
    </location>
</feature>
<gene>
    <name evidence="2" type="ORF">JAAARDRAFT_492659</name>
</gene>
<proteinExistence type="predicted"/>
<evidence type="ECO:0000313" key="2">
    <source>
        <dbReference type="EMBL" id="KDQ51985.1"/>
    </source>
</evidence>
<keyword evidence="1" id="KW-0812">Transmembrane</keyword>
<accession>A0A067PDU2</accession>
<evidence type="ECO:0000313" key="3">
    <source>
        <dbReference type="Proteomes" id="UP000027265"/>
    </source>
</evidence>
<keyword evidence="1" id="KW-1133">Transmembrane helix</keyword>
<dbReference type="InParanoid" id="A0A067PDU2"/>
<dbReference type="EMBL" id="KL197743">
    <property type="protein sequence ID" value="KDQ51985.1"/>
    <property type="molecule type" value="Genomic_DNA"/>
</dbReference>